<evidence type="ECO:0000313" key="1">
    <source>
        <dbReference type="EMBL" id="JAE22449.1"/>
    </source>
</evidence>
<protein>
    <submittedName>
        <fullName evidence="1">Uncharacterized protein</fullName>
    </submittedName>
</protein>
<accession>A0A0A9GG65</accession>
<name>A0A0A9GG65_ARUDO</name>
<proteinExistence type="predicted"/>
<dbReference type="AlphaFoldDB" id="A0A0A9GG65"/>
<organism evidence="1">
    <name type="scientific">Arundo donax</name>
    <name type="common">Giant reed</name>
    <name type="synonym">Donax arundinaceus</name>
    <dbReference type="NCBI Taxonomy" id="35708"/>
    <lineage>
        <taxon>Eukaryota</taxon>
        <taxon>Viridiplantae</taxon>
        <taxon>Streptophyta</taxon>
        <taxon>Embryophyta</taxon>
        <taxon>Tracheophyta</taxon>
        <taxon>Spermatophyta</taxon>
        <taxon>Magnoliopsida</taxon>
        <taxon>Liliopsida</taxon>
        <taxon>Poales</taxon>
        <taxon>Poaceae</taxon>
        <taxon>PACMAD clade</taxon>
        <taxon>Arundinoideae</taxon>
        <taxon>Arundineae</taxon>
        <taxon>Arundo</taxon>
    </lineage>
</organism>
<sequence length="48" mass="5271">MSTILLGFASTVGKPVSVVPGWFCRFWCSGRSCSVCGFELLVVVIQRF</sequence>
<reference evidence="1" key="2">
    <citation type="journal article" date="2015" name="Data Brief">
        <title>Shoot transcriptome of the giant reed, Arundo donax.</title>
        <authorList>
            <person name="Barrero R.A."/>
            <person name="Guerrero F.D."/>
            <person name="Moolhuijzen P."/>
            <person name="Goolsby J.A."/>
            <person name="Tidwell J."/>
            <person name="Bellgard S.E."/>
            <person name="Bellgard M.I."/>
        </authorList>
    </citation>
    <scope>NUCLEOTIDE SEQUENCE</scope>
    <source>
        <tissue evidence="1">Shoot tissue taken approximately 20 cm above the soil surface</tissue>
    </source>
</reference>
<reference evidence="1" key="1">
    <citation type="submission" date="2014-09" db="EMBL/GenBank/DDBJ databases">
        <authorList>
            <person name="Magalhaes I.L.F."/>
            <person name="Oliveira U."/>
            <person name="Santos F.R."/>
            <person name="Vidigal T.H.D.A."/>
            <person name="Brescovit A.D."/>
            <person name="Santos A.J."/>
        </authorList>
    </citation>
    <scope>NUCLEOTIDE SEQUENCE</scope>
    <source>
        <tissue evidence="1">Shoot tissue taken approximately 20 cm above the soil surface</tissue>
    </source>
</reference>
<dbReference type="EMBL" id="GBRH01175447">
    <property type="protein sequence ID" value="JAE22449.1"/>
    <property type="molecule type" value="Transcribed_RNA"/>
</dbReference>